<proteinExistence type="predicted"/>
<dbReference type="Pfam" id="PF04070">
    <property type="entry name" value="DUF378"/>
    <property type="match status" value="1"/>
</dbReference>
<keyword evidence="1" id="KW-1133">Transmembrane helix</keyword>
<keyword evidence="1" id="KW-0472">Membrane</keyword>
<keyword evidence="1" id="KW-0812">Transmembrane</keyword>
<comment type="caution">
    <text evidence="2">The sequence shown here is derived from an EMBL/GenBank/DDBJ whole genome shotgun (WGS) entry which is preliminary data.</text>
</comment>
<evidence type="ECO:0000313" key="3">
    <source>
        <dbReference type="Proteomes" id="UP000285655"/>
    </source>
</evidence>
<evidence type="ECO:0000313" key="2">
    <source>
        <dbReference type="EMBL" id="RJO61401.1"/>
    </source>
</evidence>
<dbReference type="EMBL" id="QZJW01000019">
    <property type="protein sequence ID" value="RJO61401.1"/>
    <property type="molecule type" value="Genomic_DNA"/>
</dbReference>
<sequence length="69" mass="7509">MKMNWLDWVTGVLVIVGAINWGIVGLLDYNVVSAVLGDATVWTRGVYVLVGLSGLYMIYSLGTKSMAKE</sequence>
<feature type="transmembrane region" description="Helical" evidence="1">
    <location>
        <begin position="5"/>
        <end position="27"/>
    </location>
</feature>
<protein>
    <submittedName>
        <fullName evidence="2">DUF378 domain-containing protein</fullName>
    </submittedName>
</protein>
<dbReference type="Proteomes" id="UP000285655">
    <property type="component" value="Unassembled WGS sequence"/>
</dbReference>
<organism evidence="2 3">
    <name type="scientific">candidate division WS5 bacterium</name>
    <dbReference type="NCBI Taxonomy" id="2093353"/>
    <lineage>
        <taxon>Bacteria</taxon>
        <taxon>candidate division WS5</taxon>
    </lineage>
</organism>
<gene>
    <name evidence="2" type="ORF">C4544_02690</name>
</gene>
<accession>A0A419DE35</accession>
<dbReference type="InterPro" id="IPR007211">
    <property type="entry name" value="DUF378"/>
</dbReference>
<dbReference type="PANTHER" id="PTHR37304:SF1">
    <property type="entry name" value="MEMBRANE PROTEIN"/>
    <property type="match status" value="1"/>
</dbReference>
<dbReference type="AlphaFoldDB" id="A0A419DE35"/>
<dbReference type="PANTHER" id="PTHR37304">
    <property type="entry name" value="MEMBRANE PROTEIN-RELATED"/>
    <property type="match status" value="1"/>
</dbReference>
<reference evidence="2 3" key="1">
    <citation type="journal article" date="2017" name="ISME J.">
        <title>Energy and carbon metabolisms in a deep terrestrial subsurface fluid microbial community.</title>
        <authorList>
            <person name="Momper L."/>
            <person name="Jungbluth S.P."/>
            <person name="Lee M.D."/>
            <person name="Amend J.P."/>
        </authorList>
    </citation>
    <scope>NUCLEOTIDE SEQUENCE [LARGE SCALE GENOMIC DNA]</scope>
    <source>
        <strain evidence="2">SURF_29</strain>
    </source>
</reference>
<evidence type="ECO:0000256" key="1">
    <source>
        <dbReference type="SAM" id="Phobius"/>
    </source>
</evidence>
<feature type="transmembrane region" description="Helical" evidence="1">
    <location>
        <begin position="39"/>
        <end position="59"/>
    </location>
</feature>
<name>A0A419DE35_9BACT</name>